<dbReference type="Proteomes" id="UP000813349">
    <property type="component" value="Unassembled WGS sequence"/>
</dbReference>
<sequence>LDYAASKIVVWQTKLLMGRKLTTDETASLNAWMDYIDAVTLIDTETAPDAISWPPLPEV</sequence>
<feature type="non-terminal residue" evidence="1">
    <location>
        <position position="1"/>
    </location>
</feature>
<accession>A0ABD4R1Z8</accession>
<dbReference type="AlphaFoldDB" id="A0ABD4R1Z8"/>
<organism evidence="1 2">
    <name type="scientific">Enterobacter roggenkampii</name>
    <dbReference type="NCBI Taxonomy" id="1812935"/>
    <lineage>
        <taxon>Bacteria</taxon>
        <taxon>Pseudomonadati</taxon>
        <taxon>Pseudomonadota</taxon>
        <taxon>Gammaproteobacteria</taxon>
        <taxon>Enterobacterales</taxon>
        <taxon>Enterobacteriaceae</taxon>
        <taxon>Enterobacter</taxon>
        <taxon>Enterobacter cloacae complex</taxon>
    </lineage>
</organism>
<gene>
    <name evidence="1" type="ORF">J0A64_03325</name>
</gene>
<dbReference type="Pfam" id="PF02413">
    <property type="entry name" value="Caudo_TAP"/>
    <property type="match status" value="1"/>
</dbReference>
<dbReference type="InterPro" id="IPR003458">
    <property type="entry name" value="Phage_T4_Gp38_tail_assem"/>
</dbReference>
<comment type="caution">
    <text evidence="1">The sequence shown here is derived from an EMBL/GenBank/DDBJ whole genome shotgun (WGS) entry which is preliminary data.</text>
</comment>
<proteinExistence type="predicted"/>
<dbReference type="EMBL" id="JAFKCP010000001">
    <property type="protein sequence ID" value="MBU3765635.1"/>
    <property type="molecule type" value="Genomic_DNA"/>
</dbReference>
<evidence type="ECO:0000313" key="1">
    <source>
        <dbReference type="EMBL" id="MBU3765635.1"/>
    </source>
</evidence>
<protein>
    <submittedName>
        <fullName evidence="1">Tail fiber assembly protein</fullName>
    </submittedName>
</protein>
<dbReference type="RefSeq" id="WP_216280218.1">
    <property type="nucleotide sequence ID" value="NZ_JAFKCJ010000002.1"/>
</dbReference>
<evidence type="ECO:0000313" key="2">
    <source>
        <dbReference type="Proteomes" id="UP000813349"/>
    </source>
</evidence>
<name>A0ABD4R1Z8_9ENTR</name>
<reference evidence="1 2" key="1">
    <citation type="journal article" date="2021" name="Clin. Infect. Dis.">
        <title>Rapid development of cefiderocol resistance in carbapenem-resistant Enterobacter cloacae during therapy is associated with heterogeneous mutations in the catecholate siderophore receptor cira.</title>
        <authorList>
            <person name="Klein S."/>
            <person name="Boutin S."/>
            <person name="Kocer K."/>
            <person name="Fiedler M.O."/>
            <person name="Storzinger D."/>
            <person name="Weigand M.A."/>
            <person name="Tan B."/>
            <person name="Richter D."/>
            <person name="Rupp C."/>
            <person name="Mieth M."/>
            <person name="Mehrabi A."/>
            <person name="Hackert T."/>
            <person name="Zimmermann S."/>
            <person name="Heeg K."/>
            <person name="Nurjadi D."/>
        </authorList>
    </citation>
    <scope>NUCLEOTIDE SEQUENCE [LARGE SCALE GENOMIC DNA]</scope>
    <source>
        <strain evidence="1 2">BK34275</strain>
    </source>
</reference>